<protein>
    <submittedName>
        <fullName evidence="2">Uncharacterized protein</fullName>
    </submittedName>
</protein>
<sequence>MVELFRFYSRPGVLSEADDPPCMPYLTFFPPASIALRFASAWPGARPLCAPLVIPCLVSPLSREHPPPWRAAHAHGPYPPTYGPTRTCTSRRDFPRCADASTLRILFCIHVPVRACLFFLLVALLARYSRVFLRYAASPTRAIPPKFIPKFPAFLDRRFCIAKTTTGVRDEDGAVLVAAFGHAPSPVVEQLEFMLNTTRDTAAEAHDLRARRGLNLIPFGAVPHPLASLLIAFYLLPAHNLVLGVSLPRSVASLLQPRASVPEGFNFQGMWWVRP</sequence>
<feature type="transmembrane region" description="Helical" evidence="1">
    <location>
        <begin position="103"/>
        <end position="126"/>
    </location>
</feature>
<dbReference type="Proteomes" id="UP000623467">
    <property type="component" value="Unassembled WGS sequence"/>
</dbReference>
<keyword evidence="1" id="KW-1133">Transmembrane helix</keyword>
<evidence type="ECO:0000313" key="3">
    <source>
        <dbReference type="Proteomes" id="UP000623467"/>
    </source>
</evidence>
<dbReference type="AlphaFoldDB" id="A0A8H6Z991"/>
<name>A0A8H6Z991_9AGAR</name>
<reference evidence="2" key="1">
    <citation type="submission" date="2020-05" db="EMBL/GenBank/DDBJ databases">
        <title>Mycena genomes resolve the evolution of fungal bioluminescence.</title>
        <authorList>
            <person name="Tsai I.J."/>
        </authorList>
    </citation>
    <scope>NUCLEOTIDE SEQUENCE</scope>
    <source>
        <strain evidence="2">160909Yilan</strain>
    </source>
</reference>
<gene>
    <name evidence="2" type="ORF">MSAN_00505200</name>
</gene>
<accession>A0A8H6Z991</accession>
<comment type="caution">
    <text evidence="2">The sequence shown here is derived from an EMBL/GenBank/DDBJ whole genome shotgun (WGS) entry which is preliminary data.</text>
</comment>
<keyword evidence="1" id="KW-0472">Membrane</keyword>
<keyword evidence="1" id="KW-0812">Transmembrane</keyword>
<proteinExistence type="predicted"/>
<evidence type="ECO:0000313" key="2">
    <source>
        <dbReference type="EMBL" id="KAF7372979.1"/>
    </source>
</evidence>
<dbReference type="EMBL" id="JACAZH010000003">
    <property type="protein sequence ID" value="KAF7372979.1"/>
    <property type="molecule type" value="Genomic_DNA"/>
</dbReference>
<keyword evidence="3" id="KW-1185">Reference proteome</keyword>
<evidence type="ECO:0000256" key="1">
    <source>
        <dbReference type="SAM" id="Phobius"/>
    </source>
</evidence>
<feature type="transmembrane region" description="Helical" evidence="1">
    <location>
        <begin position="216"/>
        <end position="236"/>
    </location>
</feature>
<organism evidence="2 3">
    <name type="scientific">Mycena sanguinolenta</name>
    <dbReference type="NCBI Taxonomy" id="230812"/>
    <lineage>
        <taxon>Eukaryota</taxon>
        <taxon>Fungi</taxon>
        <taxon>Dikarya</taxon>
        <taxon>Basidiomycota</taxon>
        <taxon>Agaricomycotina</taxon>
        <taxon>Agaricomycetes</taxon>
        <taxon>Agaricomycetidae</taxon>
        <taxon>Agaricales</taxon>
        <taxon>Marasmiineae</taxon>
        <taxon>Mycenaceae</taxon>
        <taxon>Mycena</taxon>
    </lineage>
</organism>